<evidence type="ECO:0000256" key="1">
    <source>
        <dbReference type="ARBA" id="ARBA00022651"/>
    </source>
</evidence>
<dbReference type="Proteomes" id="UP001589585">
    <property type="component" value="Unassembled WGS sequence"/>
</dbReference>
<keyword evidence="1" id="KW-0858">Xylan degradation</keyword>
<dbReference type="InterPro" id="IPR052176">
    <property type="entry name" value="Glycosyl_Hydrlase_43_Enz"/>
</dbReference>
<dbReference type="PANTHER" id="PTHR43772">
    <property type="entry name" value="ENDO-1,4-BETA-XYLANASE"/>
    <property type="match status" value="1"/>
</dbReference>
<dbReference type="GO" id="GO:0016787">
    <property type="term" value="F:hydrolase activity"/>
    <property type="evidence" value="ECO:0007669"/>
    <property type="project" value="UniProtKB-KW"/>
</dbReference>
<evidence type="ECO:0000256" key="2">
    <source>
        <dbReference type="ARBA" id="ARBA00023277"/>
    </source>
</evidence>
<proteinExistence type="predicted"/>
<protein>
    <submittedName>
        <fullName evidence="3">Glycoside hydrolase family protein</fullName>
    </submittedName>
</protein>
<dbReference type="Gene3D" id="2.115.10.20">
    <property type="entry name" value="Glycosyl hydrolase domain, family 43"/>
    <property type="match status" value="1"/>
</dbReference>
<evidence type="ECO:0000313" key="3">
    <source>
        <dbReference type="EMBL" id="MFB9056120.1"/>
    </source>
</evidence>
<dbReference type="PANTHER" id="PTHR43772:SF2">
    <property type="entry name" value="PUTATIVE (AFU_ORTHOLOGUE AFUA_2G04480)-RELATED"/>
    <property type="match status" value="1"/>
</dbReference>
<keyword evidence="2" id="KW-0119">Carbohydrate metabolism</keyword>
<sequence>MNKNVFIILKKIAWICLLYYPVSGISQPTNDTLNISEMIAPLKKEGLFRDAHYFNWGGSIIKEADGKYHLFYSRWKRAYTFDGWLTFSEIAHAVSDTPAGPWAYEETVLKGRGNGYWDGITAHNPKIKYFNGKYYLYYIATNLGDKGYTDSDLVVLSSTSLKNEDRAALRKNQRTGVAVSASINGPWTRMDKPIIEPSGPIETIAVNPAICQGKDSMYYLIVKGDKPNEKKFIRNQAIAISESPEGPFTIQPDPVIGDLDTEDVSMWYDDQQALFYAVFHAHSYIGLMTSPDGLNWEKANNYHITNKKILLEDKGFLLPNRMERPFVYTENNIPQVLCLAIKKENDSYTIFLPLIKKE</sequence>
<comment type="caution">
    <text evidence="3">The sequence shown here is derived from an EMBL/GenBank/DDBJ whole genome shotgun (WGS) entry which is preliminary data.</text>
</comment>
<dbReference type="CDD" id="cd08994">
    <property type="entry name" value="GH43_62_32_68_117_130-like"/>
    <property type="match status" value="1"/>
</dbReference>
<evidence type="ECO:0000313" key="4">
    <source>
        <dbReference type="Proteomes" id="UP001589585"/>
    </source>
</evidence>
<accession>A0ABV5F9M2</accession>
<gene>
    <name evidence="3" type="ORF">ACFFU9_05125</name>
</gene>
<dbReference type="EMBL" id="JBHMFC010000014">
    <property type="protein sequence ID" value="MFB9056120.1"/>
    <property type="molecule type" value="Genomic_DNA"/>
</dbReference>
<organism evidence="3 4">
    <name type="scientific">Mariniflexile ostreae</name>
    <dbReference type="NCBI Taxonomy" id="1520892"/>
    <lineage>
        <taxon>Bacteria</taxon>
        <taxon>Pseudomonadati</taxon>
        <taxon>Bacteroidota</taxon>
        <taxon>Flavobacteriia</taxon>
        <taxon>Flavobacteriales</taxon>
        <taxon>Flavobacteriaceae</taxon>
        <taxon>Mariniflexile</taxon>
    </lineage>
</organism>
<keyword evidence="1" id="KW-0624">Polysaccharide degradation</keyword>
<dbReference type="SUPFAM" id="SSF75005">
    <property type="entry name" value="Arabinanase/levansucrase/invertase"/>
    <property type="match status" value="2"/>
</dbReference>
<keyword evidence="4" id="KW-1185">Reference proteome</keyword>
<dbReference type="RefSeq" id="WP_379860315.1">
    <property type="nucleotide sequence ID" value="NZ_JBHMFC010000014.1"/>
</dbReference>
<reference evidence="3 4" key="1">
    <citation type="submission" date="2024-09" db="EMBL/GenBank/DDBJ databases">
        <authorList>
            <person name="Sun Q."/>
            <person name="Mori K."/>
        </authorList>
    </citation>
    <scope>NUCLEOTIDE SEQUENCE [LARGE SCALE GENOMIC DNA]</scope>
    <source>
        <strain evidence="3 4">CECT 8622</strain>
    </source>
</reference>
<name>A0ABV5F9M2_9FLAO</name>
<dbReference type="InterPro" id="IPR023296">
    <property type="entry name" value="Glyco_hydro_beta-prop_sf"/>
</dbReference>
<keyword evidence="3" id="KW-0378">Hydrolase</keyword>